<organism evidence="6 7">
    <name type="scientific">Massilia atriviolacea</name>
    <dbReference type="NCBI Taxonomy" id="2495579"/>
    <lineage>
        <taxon>Bacteria</taxon>
        <taxon>Pseudomonadati</taxon>
        <taxon>Pseudomonadota</taxon>
        <taxon>Betaproteobacteria</taxon>
        <taxon>Burkholderiales</taxon>
        <taxon>Oxalobacteraceae</taxon>
        <taxon>Telluria group</taxon>
        <taxon>Massilia</taxon>
    </lineage>
</organism>
<evidence type="ECO:0000256" key="2">
    <source>
        <dbReference type="ARBA" id="ARBA00004613"/>
    </source>
</evidence>
<keyword evidence="7" id="KW-1185">Reference proteome</keyword>
<comment type="similarity">
    <text evidence="3">Belongs to the bacterial flagellin family.</text>
</comment>
<feature type="domain" description="Flagellin N-terminal" evidence="5">
    <location>
        <begin position="3"/>
        <end position="141"/>
    </location>
</feature>
<dbReference type="Pfam" id="PF00669">
    <property type="entry name" value="Flagellin_N"/>
    <property type="match status" value="1"/>
</dbReference>
<dbReference type="InterPro" id="IPR001029">
    <property type="entry name" value="Flagellin_N"/>
</dbReference>
<dbReference type="Proteomes" id="UP000278085">
    <property type="component" value="Unassembled WGS sequence"/>
</dbReference>
<sequence>MRIATSQYQSTMNISLQLNQERISYVNQQMSSRTRILLPSDDPVDTVRMSRLHREESDVTQYRANIAALKIRLTKNEAYLGSMVNDMMQGRDLLVWSSDGGNAPADLAAMVSPLTALRESLLYTANSIDQEGRYVFSGTQTGTAPIAYNAAAPAGSRYSYAGNTNDQTVVVGNGITQVANGNMKGIETMLNQLDLTITTLAAPGVSANDPAVRTILAANLDGFDTALDLISGKIAVLGGSQNIIGTLDENHTNVSLSNQMALTDIGQLDYGLAATELNGYTSALEATYKAYAKIGNLSLFAAL</sequence>
<dbReference type="GO" id="GO:0005576">
    <property type="term" value="C:extracellular region"/>
    <property type="evidence" value="ECO:0007669"/>
    <property type="project" value="UniProtKB-SubCell"/>
</dbReference>
<reference evidence="6 7" key="1">
    <citation type="submission" date="2018-12" db="EMBL/GenBank/DDBJ databases">
        <authorList>
            <person name="Yang E."/>
        </authorList>
    </citation>
    <scope>NUCLEOTIDE SEQUENCE [LARGE SCALE GENOMIC DNA]</scope>
    <source>
        <strain evidence="6 7">SOD</strain>
    </source>
</reference>
<comment type="caution">
    <text evidence="6">The sequence shown here is derived from an EMBL/GenBank/DDBJ whole genome shotgun (WGS) entry which is preliminary data.</text>
</comment>
<keyword evidence="6" id="KW-0966">Cell projection</keyword>
<gene>
    <name evidence="6" type="primary">flgL</name>
    <name evidence="6" type="ORF">EJB06_28425</name>
</gene>
<evidence type="ECO:0000256" key="1">
    <source>
        <dbReference type="ARBA" id="ARBA00004365"/>
    </source>
</evidence>
<evidence type="ECO:0000259" key="5">
    <source>
        <dbReference type="Pfam" id="PF00669"/>
    </source>
</evidence>
<dbReference type="EMBL" id="RXLQ01000023">
    <property type="protein sequence ID" value="RSZ55641.1"/>
    <property type="molecule type" value="Genomic_DNA"/>
</dbReference>
<evidence type="ECO:0000313" key="6">
    <source>
        <dbReference type="EMBL" id="RSZ55641.1"/>
    </source>
</evidence>
<keyword evidence="4" id="KW-0975">Bacterial flagellum</keyword>
<name>A0A430HDR6_9BURK</name>
<evidence type="ECO:0000256" key="4">
    <source>
        <dbReference type="ARBA" id="ARBA00023143"/>
    </source>
</evidence>
<dbReference type="OrthoDB" id="9768249at2"/>
<dbReference type="InterPro" id="IPR013384">
    <property type="entry name" value="Flagell_FlgL"/>
</dbReference>
<dbReference type="RefSeq" id="WP_126077404.1">
    <property type="nucleotide sequence ID" value="NZ_CP051166.1"/>
</dbReference>
<comment type="subcellular location">
    <subcellularLocation>
        <location evidence="1">Bacterial flagellum</location>
    </subcellularLocation>
    <subcellularLocation>
        <location evidence="2">Secreted</location>
    </subcellularLocation>
</comment>
<dbReference type="NCBIfam" id="TIGR02550">
    <property type="entry name" value="flagell_flgL"/>
    <property type="match status" value="1"/>
</dbReference>
<protein>
    <submittedName>
        <fullName evidence="6">Flagellar hook-associated protein 3</fullName>
    </submittedName>
</protein>
<proteinExistence type="inferred from homology"/>
<dbReference type="PANTHER" id="PTHR42792:SF1">
    <property type="entry name" value="FLAGELLAR HOOK-ASSOCIATED PROTEIN 3"/>
    <property type="match status" value="1"/>
</dbReference>
<dbReference type="Gene3D" id="1.20.1330.10">
    <property type="entry name" value="f41 fragment of flagellin, N-terminal domain"/>
    <property type="match status" value="1"/>
</dbReference>
<dbReference type="AlphaFoldDB" id="A0A430HDR6"/>
<dbReference type="GO" id="GO:0005198">
    <property type="term" value="F:structural molecule activity"/>
    <property type="evidence" value="ECO:0007669"/>
    <property type="project" value="InterPro"/>
</dbReference>
<dbReference type="InterPro" id="IPR001492">
    <property type="entry name" value="Flagellin"/>
</dbReference>
<keyword evidence="6" id="KW-0969">Cilium</keyword>
<accession>A0A430HDR6</accession>
<dbReference type="PANTHER" id="PTHR42792">
    <property type="entry name" value="FLAGELLIN"/>
    <property type="match status" value="1"/>
</dbReference>
<dbReference type="SUPFAM" id="SSF64518">
    <property type="entry name" value="Phase 1 flagellin"/>
    <property type="match status" value="1"/>
</dbReference>
<evidence type="ECO:0000256" key="3">
    <source>
        <dbReference type="ARBA" id="ARBA00005709"/>
    </source>
</evidence>
<dbReference type="GO" id="GO:0071973">
    <property type="term" value="P:bacterial-type flagellum-dependent cell motility"/>
    <property type="evidence" value="ECO:0007669"/>
    <property type="project" value="InterPro"/>
</dbReference>
<keyword evidence="6" id="KW-0282">Flagellum</keyword>
<evidence type="ECO:0000313" key="7">
    <source>
        <dbReference type="Proteomes" id="UP000278085"/>
    </source>
</evidence>
<dbReference type="GO" id="GO:0009424">
    <property type="term" value="C:bacterial-type flagellum hook"/>
    <property type="evidence" value="ECO:0007669"/>
    <property type="project" value="InterPro"/>
</dbReference>